<evidence type="ECO:0008006" key="3">
    <source>
        <dbReference type="Google" id="ProtNLM"/>
    </source>
</evidence>
<dbReference type="KEGG" id="crq:GCK72_023669"/>
<dbReference type="Proteomes" id="UP000008281">
    <property type="component" value="Unassembled WGS sequence"/>
</dbReference>
<reference evidence="1" key="1">
    <citation type="submission" date="2007-07" db="EMBL/GenBank/DDBJ databases">
        <title>PCAP assembly of the Caenorhabditis remanei genome.</title>
        <authorList>
            <consortium name="The Caenorhabditis remanei Sequencing Consortium"/>
            <person name="Wilson R.K."/>
        </authorList>
    </citation>
    <scope>NUCLEOTIDE SEQUENCE [LARGE SCALE GENOMIC DNA]</scope>
    <source>
        <strain evidence="1">PB4641</strain>
    </source>
</reference>
<dbReference type="SUPFAM" id="SSF54695">
    <property type="entry name" value="POZ domain"/>
    <property type="match status" value="1"/>
</dbReference>
<keyword evidence="2" id="KW-1185">Reference proteome</keyword>
<dbReference type="eggNOG" id="ENOG502SAC5">
    <property type="taxonomic scope" value="Eukaryota"/>
</dbReference>
<protein>
    <recommendedName>
        <fullName evidence="3">BTB domain-containing protein</fullName>
    </recommendedName>
</protein>
<dbReference type="RefSeq" id="XP_003109502.2">
    <property type="nucleotide sequence ID" value="XM_003109454.2"/>
</dbReference>
<dbReference type="EMBL" id="DS268422">
    <property type="protein sequence ID" value="EFO89644.1"/>
    <property type="molecule type" value="Genomic_DNA"/>
</dbReference>
<dbReference type="Gene3D" id="3.30.710.10">
    <property type="entry name" value="Potassium Channel Kv1.1, Chain A"/>
    <property type="match status" value="1"/>
</dbReference>
<proteinExistence type="predicted"/>
<gene>
    <name evidence="1" type="ORF">CRE_07439</name>
</gene>
<dbReference type="GeneID" id="9803478"/>
<name>E3M2E7_CAERE</name>
<evidence type="ECO:0000313" key="1">
    <source>
        <dbReference type="EMBL" id="EFO89644.1"/>
    </source>
</evidence>
<dbReference type="AlphaFoldDB" id="E3M2E7"/>
<dbReference type="HOGENOM" id="CLU_1262527_0_0_1"/>
<sequence length="244" mass="28946">MNLCLKRRMTAVQHQPIPDALQEKINLFRTATVLRRFQINTQSDALYVNLNYLAELSEYFHVLRTGSYSENLSERVNFDDVFTEELVTFLSYVCPEGFEFDRTINRYNISPLVYFSDRLMFPWVKQEIKKYLKSDDFKNEPYDTESLIDLAYLLHSQAYALVTINHCSMEQKEYIYSTVDIDPIFKKIARLSDVSVVDKAVAAVPDNSIRVFITERIIHFRPYTYQPRPQSFFDWNDTRSRLFF</sequence>
<dbReference type="FunCoup" id="E3M2E7">
    <property type="interactions" value="118"/>
</dbReference>
<dbReference type="CTD" id="9803478"/>
<dbReference type="InParanoid" id="E3M2E7"/>
<evidence type="ECO:0000313" key="2">
    <source>
        <dbReference type="Proteomes" id="UP000008281"/>
    </source>
</evidence>
<dbReference type="OrthoDB" id="5804679at2759"/>
<accession>E3M2E7</accession>
<dbReference type="OMA" id="LRFICPN"/>
<organism evidence="2">
    <name type="scientific">Caenorhabditis remanei</name>
    <name type="common">Caenorhabditis vulgaris</name>
    <dbReference type="NCBI Taxonomy" id="31234"/>
    <lineage>
        <taxon>Eukaryota</taxon>
        <taxon>Metazoa</taxon>
        <taxon>Ecdysozoa</taxon>
        <taxon>Nematoda</taxon>
        <taxon>Chromadorea</taxon>
        <taxon>Rhabditida</taxon>
        <taxon>Rhabditina</taxon>
        <taxon>Rhabditomorpha</taxon>
        <taxon>Rhabditoidea</taxon>
        <taxon>Rhabditidae</taxon>
        <taxon>Peloderinae</taxon>
        <taxon>Caenorhabditis</taxon>
    </lineage>
</organism>
<dbReference type="InterPro" id="IPR011333">
    <property type="entry name" value="SKP1/BTB/POZ_sf"/>
</dbReference>